<comment type="caution">
    <text evidence="6">The sequence shown here is derived from an EMBL/GenBank/DDBJ whole genome shotgun (WGS) entry which is preliminary data.</text>
</comment>
<reference evidence="6 7" key="1">
    <citation type="submission" date="2024-06" db="EMBL/GenBank/DDBJ databases">
        <authorList>
            <person name="Chen R.Y."/>
        </authorList>
    </citation>
    <scope>NUCLEOTIDE SEQUENCE [LARGE SCALE GENOMIC DNA]</scope>
    <source>
        <strain evidence="6 7">D2</strain>
    </source>
</reference>
<dbReference type="Pfam" id="PF00300">
    <property type="entry name" value="His_Phos_1"/>
    <property type="match status" value="1"/>
</dbReference>
<dbReference type="SUPFAM" id="SSF53254">
    <property type="entry name" value="Phosphoglycerate mutase-like"/>
    <property type="match status" value="1"/>
</dbReference>
<evidence type="ECO:0000256" key="5">
    <source>
        <dbReference type="ARBA" id="ARBA00023235"/>
    </source>
</evidence>
<sequence>MPQTYIALIRHAQYHQRANTPSAFQPYPLTEAGEKQSRQCALALNDFCQQHHSAITQIHSSTLLRAWQTAQLCMNSLAPQFNSANKIIESDALCERSVGSLANLTINEIEDIIKKDPRLQSPIPHWKSDSYYRLPYPGAESLIQAGERVAQYIKQQINSQSTMQKNQLILFFAHGASLRHAAYQLGILKFEQIKQLSMFHAQPVIFHLNDSAPLLPVYGDWKVRSQSSEYRD</sequence>
<evidence type="ECO:0000256" key="2">
    <source>
        <dbReference type="ARBA" id="ARBA00012028"/>
    </source>
</evidence>
<keyword evidence="5" id="KW-0413">Isomerase</keyword>
<dbReference type="InterPro" id="IPR013078">
    <property type="entry name" value="His_Pase_superF_clade-1"/>
</dbReference>
<comment type="similarity">
    <text evidence="1">Belongs to the phosphoglycerate mutase family. BPG-dependent PGAM subfamily.</text>
</comment>
<organism evidence="6 7">
    <name type="scientific">Catenovulum sediminis</name>
    <dbReference type="NCBI Taxonomy" id="1740262"/>
    <lineage>
        <taxon>Bacteria</taxon>
        <taxon>Pseudomonadati</taxon>
        <taxon>Pseudomonadota</taxon>
        <taxon>Gammaproteobacteria</taxon>
        <taxon>Alteromonadales</taxon>
        <taxon>Alteromonadaceae</taxon>
        <taxon>Catenovulum</taxon>
    </lineage>
</organism>
<dbReference type="PANTHER" id="PTHR11931">
    <property type="entry name" value="PHOSPHOGLYCERATE MUTASE"/>
    <property type="match status" value="1"/>
</dbReference>
<dbReference type="InterPro" id="IPR029033">
    <property type="entry name" value="His_PPase_superfam"/>
</dbReference>
<keyword evidence="7" id="KW-1185">Reference proteome</keyword>
<dbReference type="Gene3D" id="3.40.50.1240">
    <property type="entry name" value="Phosphoglycerate mutase-like"/>
    <property type="match status" value="1"/>
</dbReference>
<evidence type="ECO:0000256" key="1">
    <source>
        <dbReference type="ARBA" id="ARBA00006717"/>
    </source>
</evidence>
<evidence type="ECO:0000313" key="6">
    <source>
        <dbReference type="EMBL" id="MER2491010.1"/>
    </source>
</evidence>
<proteinExistence type="inferred from homology"/>
<accession>A0ABV1RDR2</accession>
<evidence type="ECO:0000313" key="7">
    <source>
        <dbReference type="Proteomes" id="UP001467690"/>
    </source>
</evidence>
<keyword evidence="4" id="KW-0324">Glycolysis</keyword>
<dbReference type="GO" id="GO:0016787">
    <property type="term" value="F:hydrolase activity"/>
    <property type="evidence" value="ECO:0007669"/>
    <property type="project" value="UniProtKB-KW"/>
</dbReference>
<dbReference type="SMART" id="SM00855">
    <property type="entry name" value="PGAM"/>
    <property type="match status" value="1"/>
</dbReference>
<dbReference type="RefSeq" id="WP_143870157.1">
    <property type="nucleotide sequence ID" value="NZ_CP041660.1"/>
</dbReference>
<dbReference type="EC" id="5.4.2.11" evidence="2"/>
<dbReference type="Proteomes" id="UP001467690">
    <property type="component" value="Unassembled WGS sequence"/>
</dbReference>
<evidence type="ECO:0000256" key="3">
    <source>
        <dbReference type="ARBA" id="ARBA00022432"/>
    </source>
</evidence>
<dbReference type="CDD" id="cd07067">
    <property type="entry name" value="HP_PGM_like"/>
    <property type="match status" value="1"/>
</dbReference>
<dbReference type="InterPro" id="IPR005952">
    <property type="entry name" value="Phosphogly_mut1"/>
</dbReference>
<evidence type="ECO:0000256" key="4">
    <source>
        <dbReference type="ARBA" id="ARBA00023152"/>
    </source>
</evidence>
<gene>
    <name evidence="6" type="ORF">ABS311_03825</name>
</gene>
<dbReference type="EMBL" id="JBELOE010000078">
    <property type="protein sequence ID" value="MER2491010.1"/>
    <property type="molecule type" value="Genomic_DNA"/>
</dbReference>
<protein>
    <recommendedName>
        <fullName evidence="2">phosphoglycerate mutase (2,3-diphosphoglycerate-dependent)</fullName>
        <ecNumber evidence="2">5.4.2.11</ecNumber>
    </recommendedName>
</protein>
<keyword evidence="3" id="KW-0312">Gluconeogenesis</keyword>
<name>A0ABV1RDR2_9ALTE</name>
<keyword evidence="6" id="KW-0378">Hydrolase</keyword>